<dbReference type="GO" id="GO:0006355">
    <property type="term" value="P:regulation of DNA-templated transcription"/>
    <property type="evidence" value="ECO:0007669"/>
    <property type="project" value="TreeGrafter"/>
</dbReference>
<feature type="domain" description="HMG box" evidence="5">
    <location>
        <begin position="155"/>
        <end position="223"/>
    </location>
</feature>
<dbReference type="OMA" id="LMAKESF"/>
<feature type="compositionally biased region" description="Basic and acidic residues" evidence="4">
    <location>
        <begin position="92"/>
        <end position="132"/>
    </location>
</feature>
<feature type="compositionally biased region" description="Basic and acidic residues" evidence="4">
    <location>
        <begin position="330"/>
        <end position="348"/>
    </location>
</feature>
<dbReference type="CDD" id="cd22929">
    <property type="entry name" value="HFD_POLE4-like"/>
    <property type="match status" value="1"/>
</dbReference>
<dbReference type="Pfam" id="PF00505">
    <property type="entry name" value="HMG_box"/>
    <property type="match status" value="1"/>
</dbReference>
<dbReference type="Proteomes" id="UP000266841">
    <property type="component" value="Unassembled WGS sequence"/>
</dbReference>
<feature type="DNA-binding region" description="HMG box" evidence="3">
    <location>
        <begin position="155"/>
        <end position="223"/>
    </location>
</feature>
<dbReference type="Gene3D" id="1.10.20.10">
    <property type="entry name" value="Histone, subunit A"/>
    <property type="match status" value="1"/>
</dbReference>
<evidence type="ECO:0000256" key="1">
    <source>
        <dbReference type="ARBA" id="ARBA00004123"/>
    </source>
</evidence>
<comment type="subcellular location">
    <subcellularLocation>
        <location evidence="1">Nucleus</location>
    </subcellularLocation>
</comment>
<feature type="region of interest" description="Disordered" evidence="4">
    <location>
        <begin position="1"/>
        <end position="151"/>
    </location>
</feature>
<protein>
    <recommendedName>
        <fullName evidence="5">HMG box domain-containing protein</fullName>
    </recommendedName>
</protein>
<dbReference type="GO" id="GO:0000976">
    <property type="term" value="F:transcription cis-regulatory region binding"/>
    <property type="evidence" value="ECO:0007669"/>
    <property type="project" value="TreeGrafter"/>
</dbReference>
<dbReference type="CDD" id="cd00084">
    <property type="entry name" value="HMG-box_SF"/>
    <property type="match status" value="1"/>
</dbReference>
<dbReference type="OrthoDB" id="1919336at2759"/>
<evidence type="ECO:0000256" key="4">
    <source>
        <dbReference type="SAM" id="MobiDB-lite"/>
    </source>
</evidence>
<dbReference type="eggNOG" id="KOG1657">
    <property type="taxonomic scope" value="Eukaryota"/>
</dbReference>
<accession>K0SB38</accession>
<keyword evidence="7" id="KW-1185">Reference proteome</keyword>
<feature type="region of interest" description="Disordered" evidence="4">
    <location>
        <begin position="330"/>
        <end position="363"/>
    </location>
</feature>
<dbReference type="InterPro" id="IPR009071">
    <property type="entry name" value="HMG_box_dom"/>
</dbReference>
<evidence type="ECO:0000313" key="6">
    <source>
        <dbReference type="EMBL" id="EJK62520.1"/>
    </source>
</evidence>
<dbReference type="GO" id="GO:0046982">
    <property type="term" value="F:protein heterodimerization activity"/>
    <property type="evidence" value="ECO:0007669"/>
    <property type="project" value="InterPro"/>
</dbReference>
<dbReference type="InterPro" id="IPR036910">
    <property type="entry name" value="HMG_box_dom_sf"/>
</dbReference>
<dbReference type="InterPro" id="IPR009072">
    <property type="entry name" value="Histone-fold"/>
</dbReference>
<organism evidence="6 7">
    <name type="scientific">Thalassiosira oceanica</name>
    <name type="common">Marine diatom</name>
    <dbReference type="NCBI Taxonomy" id="159749"/>
    <lineage>
        <taxon>Eukaryota</taxon>
        <taxon>Sar</taxon>
        <taxon>Stramenopiles</taxon>
        <taxon>Ochrophyta</taxon>
        <taxon>Bacillariophyta</taxon>
        <taxon>Coscinodiscophyceae</taxon>
        <taxon>Thalassiosirophycidae</taxon>
        <taxon>Thalassiosirales</taxon>
        <taxon>Thalassiosiraceae</taxon>
        <taxon>Thalassiosira</taxon>
    </lineage>
</organism>
<dbReference type="PROSITE" id="PS50118">
    <property type="entry name" value="HMG_BOX_2"/>
    <property type="match status" value="1"/>
</dbReference>
<dbReference type="PANTHER" id="PTHR10252">
    <property type="entry name" value="HISTONE-LIKE TRANSCRIPTION FACTOR CCAAT-RELATED"/>
    <property type="match status" value="1"/>
</dbReference>
<dbReference type="SUPFAM" id="SSF47095">
    <property type="entry name" value="HMG-box"/>
    <property type="match status" value="1"/>
</dbReference>
<reference evidence="6 7" key="1">
    <citation type="journal article" date="2012" name="Genome Biol.">
        <title>Genome and low-iron response of an oceanic diatom adapted to chronic iron limitation.</title>
        <authorList>
            <person name="Lommer M."/>
            <person name="Specht M."/>
            <person name="Roy A.S."/>
            <person name="Kraemer L."/>
            <person name="Andreson R."/>
            <person name="Gutowska M.A."/>
            <person name="Wolf J."/>
            <person name="Bergner S.V."/>
            <person name="Schilhabel M.B."/>
            <person name="Klostermeier U.C."/>
            <person name="Beiko R.G."/>
            <person name="Rosenstiel P."/>
            <person name="Hippler M."/>
            <person name="Laroche J."/>
        </authorList>
    </citation>
    <scope>NUCLEOTIDE SEQUENCE [LARGE SCALE GENOMIC DNA]</scope>
    <source>
        <strain evidence="6 7">CCMP1005</strain>
    </source>
</reference>
<name>K0SB38_THAOC</name>
<dbReference type="AlphaFoldDB" id="K0SB38"/>
<dbReference type="EMBL" id="AGNL01018812">
    <property type="protein sequence ID" value="EJK62520.1"/>
    <property type="molecule type" value="Genomic_DNA"/>
</dbReference>
<dbReference type="SMART" id="SM00398">
    <property type="entry name" value="HMG"/>
    <property type="match status" value="1"/>
</dbReference>
<keyword evidence="3" id="KW-0238">DNA-binding</keyword>
<sequence length="363" mass="38755">MSPPGEESTVEDRQAGEDMAVDGDTAAAASEAPARPPPASQVESAAAVEGEPSSSADAAADGDADVKSKDRGDGEANASKDAAAEADGDANDNDKSKDRGVEVESSKCEKIDDAKTETPEEPAEDPKTKADEGGGSGGQKRPAEDDLGPLPELPLKRARTAYFIFADEKRDDVKKENPGGGVAVVAKAIGQLWSALEAPEKLKYENAAAEERARVARDAQRLKDAGLWPEKGAEVAQALDEDALAFPVGRIRKICKLDPEVKGMSKEATLLITKSVELFCHRLGMECVTMAQMSNRRKLLPDDIVQVASMKERFMFMKSDLVDLHKAQLQEAKEKEADSKRGKKKGGDEPSGPSIMSFFDKPS</sequence>
<evidence type="ECO:0000256" key="2">
    <source>
        <dbReference type="ARBA" id="ARBA00023242"/>
    </source>
</evidence>
<dbReference type="PANTHER" id="PTHR10252:SF54">
    <property type="entry name" value="CHROMATIN ACCESSIBILITY COMPLEX PROTEIN 1"/>
    <property type="match status" value="1"/>
</dbReference>
<dbReference type="SUPFAM" id="SSF47113">
    <property type="entry name" value="Histone-fold"/>
    <property type="match status" value="1"/>
</dbReference>
<dbReference type="Pfam" id="PF00808">
    <property type="entry name" value="CBFD_NFYB_HMF"/>
    <property type="match status" value="1"/>
</dbReference>
<dbReference type="InterPro" id="IPR050568">
    <property type="entry name" value="Transcr_DNA_Rep_Reg"/>
</dbReference>
<proteinExistence type="predicted"/>
<feature type="compositionally biased region" description="Basic and acidic residues" evidence="4">
    <location>
        <begin position="64"/>
        <end position="74"/>
    </location>
</feature>
<gene>
    <name evidence="6" type="ORF">THAOC_16864</name>
</gene>
<evidence type="ECO:0000313" key="7">
    <source>
        <dbReference type="Proteomes" id="UP000266841"/>
    </source>
</evidence>
<dbReference type="Gene3D" id="1.10.30.10">
    <property type="entry name" value="High mobility group box domain"/>
    <property type="match status" value="1"/>
</dbReference>
<evidence type="ECO:0000259" key="5">
    <source>
        <dbReference type="PROSITE" id="PS50118"/>
    </source>
</evidence>
<dbReference type="GO" id="GO:0005634">
    <property type="term" value="C:nucleus"/>
    <property type="evidence" value="ECO:0007669"/>
    <property type="project" value="UniProtKB-SubCell"/>
</dbReference>
<dbReference type="InterPro" id="IPR003958">
    <property type="entry name" value="CBFA_NFYB_domain"/>
</dbReference>
<keyword evidence="2 3" id="KW-0539">Nucleus</keyword>
<comment type="caution">
    <text evidence="6">The sequence shown here is derived from an EMBL/GenBank/DDBJ whole genome shotgun (WGS) entry which is preliminary data.</text>
</comment>
<evidence type="ECO:0000256" key="3">
    <source>
        <dbReference type="PROSITE-ProRule" id="PRU00267"/>
    </source>
</evidence>